<protein>
    <submittedName>
        <fullName evidence="3">Uncharacterized protein</fullName>
    </submittedName>
</protein>
<evidence type="ECO:0000256" key="2">
    <source>
        <dbReference type="SAM" id="MobiDB-lite"/>
    </source>
</evidence>
<sequence>MANEGEQQRRASSSDGESLMPADNDVPPRSPPPTPVPPTSRRPSSEGSNRSSIFHFLTKSRAASVEAVETSAEAQDDAKVSQRQEATKPQEGGAPRPEAEARPNTRVAWLKEKFVGISTRLAKREVGESVNRLDSAAAGDNSIQVQSSSGRRRYSDGADFPRRSTLDKSHLESQPHSITAKNFNTANPKLHELSGISERTELGLSPPQEYTTSSGEEFDDQTIAGIMDSAEGSCSYLESTYQEHDDATFSDSDESGIRDIHRSASDQGSGSERRRPVLSRLGSTATKPTESSLAKEREKHLLKSSRKNSSTAMKEPPREKGRAQRLPSQPREKTRFRRPQRSDNDIDLSDSDRDAVPLSGAFTPGRGINSLDSDIQSEDRDQRFANTNTWLEGVQHADFDPESQKGPVDEKTVEYKLPENGDEPAISESGAQMVAHDASSNIEELEGLKVSDERDRYAPINDIRPITKEEHAKVWREDGLLYAKLGEVQQERDDALEKLAECQKHGLDQKNTFETKLSKILRERDAAKRQLRSEIDERAKKVYDFDLERKNKDLQIDLDSARDENVKFDMKLNKQQWLAQEWEKEYNDSQIILEERIEGYAKADLDQKEEILGYIEAYQNKTKDREHWHVAGLQRRIGNLEQDLKTMNDMLSVLKSENSKLDDENKELRLTKERDDHEIEEIQRQYFMLGRAAHTPSIPRPEPAKPASAGSDQAGASPPPTAEGEAEVNVKVKADVKAEAESEVKAKAGSVNSSESVAWLLPERAPNTGAFIPRCNRPESVAKRDAKLEETRKNQKKQRDSERLLLDTLETVRAWKLEERYPPKHPDWDALVKDSTWKRWDGRQWLHVKREEKDELAVENIRTLENLGLLGSL</sequence>
<feature type="compositionally biased region" description="Low complexity" evidence="2">
    <location>
        <begin position="62"/>
        <end position="73"/>
    </location>
</feature>
<feature type="region of interest" description="Disordered" evidence="2">
    <location>
        <begin position="120"/>
        <end position="181"/>
    </location>
</feature>
<feature type="compositionally biased region" description="Basic and acidic residues" evidence="2">
    <location>
        <begin position="340"/>
        <end position="355"/>
    </location>
</feature>
<feature type="region of interest" description="Disordered" evidence="2">
    <location>
        <begin position="260"/>
        <end position="379"/>
    </location>
</feature>
<accession>A0A6A7AI84</accession>
<evidence type="ECO:0000256" key="1">
    <source>
        <dbReference type="SAM" id="Coils"/>
    </source>
</evidence>
<evidence type="ECO:0000313" key="4">
    <source>
        <dbReference type="Proteomes" id="UP000799424"/>
    </source>
</evidence>
<feature type="compositionally biased region" description="Pro residues" evidence="2">
    <location>
        <begin position="28"/>
        <end position="40"/>
    </location>
</feature>
<feature type="compositionally biased region" description="Polar residues" evidence="2">
    <location>
        <begin position="281"/>
        <end position="292"/>
    </location>
</feature>
<feature type="coiled-coil region" evidence="1">
    <location>
        <begin position="630"/>
        <end position="685"/>
    </location>
</feature>
<feature type="compositionally biased region" description="Basic and acidic residues" evidence="2">
    <location>
        <begin position="153"/>
        <end position="173"/>
    </location>
</feature>
<feature type="coiled-coil region" evidence="1">
    <location>
        <begin position="485"/>
        <end position="537"/>
    </location>
</feature>
<dbReference type="AlphaFoldDB" id="A0A6A7AI84"/>
<dbReference type="EMBL" id="MU006216">
    <property type="protein sequence ID" value="KAF2832813.1"/>
    <property type="molecule type" value="Genomic_DNA"/>
</dbReference>
<evidence type="ECO:0000313" key="3">
    <source>
        <dbReference type="EMBL" id="KAF2832813.1"/>
    </source>
</evidence>
<reference evidence="3" key="1">
    <citation type="journal article" date="2020" name="Stud. Mycol.">
        <title>101 Dothideomycetes genomes: a test case for predicting lifestyles and emergence of pathogens.</title>
        <authorList>
            <person name="Haridas S."/>
            <person name="Albert R."/>
            <person name="Binder M."/>
            <person name="Bloem J."/>
            <person name="Labutti K."/>
            <person name="Salamov A."/>
            <person name="Andreopoulos B."/>
            <person name="Baker S."/>
            <person name="Barry K."/>
            <person name="Bills G."/>
            <person name="Bluhm B."/>
            <person name="Cannon C."/>
            <person name="Castanera R."/>
            <person name="Culley D."/>
            <person name="Daum C."/>
            <person name="Ezra D."/>
            <person name="Gonzalez J."/>
            <person name="Henrissat B."/>
            <person name="Kuo A."/>
            <person name="Liang C."/>
            <person name="Lipzen A."/>
            <person name="Lutzoni F."/>
            <person name="Magnuson J."/>
            <person name="Mondo S."/>
            <person name="Nolan M."/>
            <person name="Ohm R."/>
            <person name="Pangilinan J."/>
            <person name="Park H.-J."/>
            <person name="Ramirez L."/>
            <person name="Alfaro M."/>
            <person name="Sun H."/>
            <person name="Tritt A."/>
            <person name="Yoshinaga Y."/>
            <person name="Zwiers L.-H."/>
            <person name="Turgeon B."/>
            <person name="Goodwin S."/>
            <person name="Spatafora J."/>
            <person name="Crous P."/>
            <person name="Grigoriev I."/>
        </authorList>
    </citation>
    <scope>NUCLEOTIDE SEQUENCE</scope>
    <source>
        <strain evidence="3">CBS 113818</strain>
    </source>
</reference>
<feature type="region of interest" description="Disordered" evidence="2">
    <location>
        <begin position="1"/>
        <end position="105"/>
    </location>
</feature>
<gene>
    <name evidence="3" type="ORF">CC86DRAFT_414412</name>
</gene>
<proteinExistence type="predicted"/>
<keyword evidence="4" id="KW-1185">Reference proteome</keyword>
<organism evidence="3 4">
    <name type="scientific">Ophiobolus disseminans</name>
    <dbReference type="NCBI Taxonomy" id="1469910"/>
    <lineage>
        <taxon>Eukaryota</taxon>
        <taxon>Fungi</taxon>
        <taxon>Dikarya</taxon>
        <taxon>Ascomycota</taxon>
        <taxon>Pezizomycotina</taxon>
        <taxon>Dothideomycetes</taxon>
        <taxon>Pleosporomycetidae</taxon>
        <taxon>Pleosporales</taxon>
        <taxon>Pleosporineae</taxon>
        <taxon>Phaeosphaeriaceae</taxon>
        <taxon>Ophiobolus</taxon>
    </lineage>
</organism>
<feature type="region of interest" description="Disordered" evidence="2">
    <location>
        <begin position="196"/>
        <end position="220"/>
    </location>
</feature>
<keyword evidence="1" id="KW-0175">Coiled coil</keyword>
<feature type="compositionally biased region" description="Basic and acidic residues" evidence="2">
    <location>
        <begin position="76"/>
        <end position="88"/>
    </location>
</feature>
<name>A0A6A7AI84_9PLEO</name>
<dbReference type="Proteomes" id="UP000799424">
    <property type="component" value="Unassembled WGS sequence"/>
</dbReference>
<dbReference type="OrthoDB" id="3791167at2759"/>
<feature type="region of interest" description="Disordered" evidence="2">
    <location>
        <begin position="694"/>
        <end position="727"/>
    </location>
</feature>